<gene>
    <name evidence="2" type="ORF">FB564_4041</name>
</gene>
<feature type="compositionally biased region" description="Basic and acidic residues" evidence="1">
    <location>
        <begin position="46"/>
        <end position="55"/>
    </location>
</feature>
<reference evidence="2 3" key="1">
    <citation type="submission" date="2019-06" db="EMBL/GenBank/DDBJ databases">
        <title>Sequencing the genomes of 1000 actinobacteria strains.</title>
        <authorList>
            <person name="Klenk H.-P."/>
        </authorList>
    </citation>
    <scope>NUCLEOTIDE SEQUENCE [LARGE SCALE GENOMIC DNA]</scope>
    <source>
        <strain evidence="2 3">DSM 44819</strain>
    </source>
</reference>
<organism evidence="2 3">
    <name type="scientific">Salinispora arenicola</name>
    <dbReference type="NCBI Taxonomy" id="168697"/>
    <lineage>
        <taxon>Bacteria</taxon>
        <taxon>Bacillati</taxon>
        <taxon>Actinomycetota</taxon>
        <taxon>Actinomycetes</taxon>
        <taxon>Micromonosporales</taxon>
        <taxon>Micromonosporaceae</taxon>
        <taxon>Salinispora</taxon>
    </lineage>
</organism>
<evidence type="ECO:0000313" key="2">
    <source>
        <dbReference type="EMBL" id="TQL38827.1"/>
    </source>
</evidence>
<sequence length="55" mass="5975">MTAGRKPDRRRGAVVHVVGVSGGQARPPRPGRLSPVRQRRGPVGPPRRDDDGRRA</sequence>
<proteinExistence type="predicted"/>
<dbReference type="Proteomes" id="UP000315983">
    <property type="component" value="Unassembled WGS sequence"/>
</dbReference>
<protein>
    <submittedName>
        <fullName evidence="2">Uncharacterized protein</fullName>
    </submittedName>
</protein>
<evidence type="ECO:0000256" key="1">
    <source>
        <dbReference type="SAM" id="MobiDB-lite"/>
    </source>
</evidence>
<dbReference type="AlphaFoldDB" id="A0A542XSL1"/>
<evidence type="ECO:0000313" key="3">
    <source>
        <dbReference type="Proteomes" id="UP000315983"/>
    </source>
</evidence>
<comment type="caution">
    <text evidence="2">The sequence shown here is derived from an EMBL/GenBank/DDBJ whole genome shotgun (WGS) entry which is preliminary data.</text>
</comment>
<accession>A0A542XSL1</accession>
<name>A0A542XSL1_SALAC</name>
<dbReference type="EMBL" id="VFOL01000001">
    <property type="protein sequence ID" value="TQL38827.1"/>
    <property type="molecule type" value="Genomic_DNA"/>
</dbReference>
<feature type="region of interest" description="Disordered" evidence="1">
    <location>
        <begin position="1"/>
        <end position="55"/>
    </location>
</feature>